<dbReference type="InterPro" id="IPR036890">
    <property type="entry name" value="HATPase_C_sf"/>
</dbReference>
<dbReference type="Pfam" id="PF07568">
    <property type="entry name" value="HisKA_2"/>
    <property type="match status" value="1"/>
</dbReference>
<dbReference type="Gene3D" id="3.30.565.10">
    <property type="entry name" value="Histidine kinase-like ATPase, C-terminal domain"/>
    <property type="match status" value="1"/>
</dbReference>
<evidence type="ECO:0000256" key="4">
    <source>
        <dbReference type="ARBA" id="ARBA00022679"/>
    </source>
</evidence>
<gene>
    <name evidence="10" type="ORF">Wenmar_03899</name>
</gene>
<feature type="transmembrane region" description="Helical" evidence="8">
    <location>
        <begin position="20"/>
        <end position="43"/>
    </location>
</feature>
<dbReference type="PANTHER" id="PTHR41523:SF8">
    <property type="entry name" value="ETHYLENE RESPONSE SENSOR PROTEIN"/>
    <property type="match status" value="1"/>
</dbReference>
<feature type="transmembrane region" description="Helical" evidence="8">
    <location>
        <begin position="290"/>
        <end position="313"/>
    </location>
</feature>
<keyword evidence="8" id="KW-1133">Transmembrane helix</keyword>
<evidence type="ECO:0000256" key="7">
    <source>
        <dbReference type="ARBA" id="ARBA00022840"/>
    </source>
</evidence>
<keyword evidence="11" id="KW-1185">Reference proteome</keyword>
<dbReference type="PANTHER" id="PTHR41523">
    <property type="entry name" value="TWO-COMPONENT SYSTEM SENSOR PROTEIN"/>
    <property type="match status" value="1"/>
</dbReference>
<evidence type="ECO:0000256" key="5">
    <source>
        <dbReference type="ARBA" id="ARBA00022741"/>
    </source>
</evidence>
<proteinExistence type="predicted"/>
<keyword evidence="8" id="KW-0812">Transmembrane</keyword>
<dbReference type="GO" id="GO:0004673">
    <property type="term" value="F:protein histidine kinase activity"/>
    <property type="evidence" value="ECO:0007669"/>
    <property type="project" value="UniProtKB-EC"/>
</dbReference>
<dbReference type="OrthoDB" id="9767435at2"/>
<keyword evidence="8" id="KW-0472">Membrane</keyword>
<evidence type="ECO:0000256" key="2">
    <source>
        <dbReference type="ARBA" id="ARBA00012438"/>
    </source>
</evidence>
<evidence type="ECO:0000256" key="1">
    <source>
        <dbReference type="ARBA" id="ARBA00000085"/>
    </source>
</evidence>
<keyword evidence="3" id="KW-0597">Phosphoprotein</keyword>
<reference evidence="10 11" key="1">
    <citation type="submission" date="2013-01" db="EMBL/GenBank/DDBJ databases">
        <authorList>
            <person name="Fiebig A."/>
            <person name="Goeker M."/>
            <person name="Klenk H.-P.P."/>
        </authorList>
    </citation>
    <scope>NUCLEOTIDE SEQUENCE [LARGE SCALE GENOMIC DNA]</scope>
    <source>
        <strain evidence="10 11">DSM 24838</strain>
    </source>
</reference>
<dbReference type="RefSeq" id="WP_018301697.1">
    <property type="nucleotide sequence ID" value="NZ_KB902278.1"/>
</dbReference>
<comment type="catalytic activity">
    <reaction evidence="1">
        <text>ATP + protein L-histidine = ADP + protein N-phospho-L-histidine.</text>
        <dbReference type="EC" id="2.7.13.3"/>
    </reaction>
</comment>
<organism evidence="10 11">
    <name type="scientific">Wenxinia marina DSM 24838</name>
    <dbReference type="NCBI Taxonomy" id="1123501"/>
    <lineage>
        <taxon>Bacteria</taxon>
        <taxon>Pseudomonadati</taxon>
        <taxon>Pseudomonadota</taxon>
        <taxon>Alphaproteobacteria</taxon>
        <taxon>Rhodobacterales</taxon>
        <taxon>Roseobacteraceae</taxon>
        <taxon>Wenxinia</taxon>
    </lineage>
</organism>
<dbReference type="CDD" id="cd18773">
    <property type="entry name" value="PDC1_HK_sensor"/>
    <property type="match status" value="1"/>
</dbReference>
<dbReference type="EMBL" id="AONG01000022">
    <property type="protein sequence ID" value="KIQ67476.1"/>
    <property type="molecule type" value="Genomic_DNA"/>
</dbReference>
<dbReference type="GO" id="GO:0005524">
    <property type="term" value="F:ATP binding"/>
    <property type="evidence" value="ECO:0007669"/>
    <property type="project" value="UniProtKB-KW"/>
</dbReference>
<name>A0A0D0P7B0_9RHOB</name>
<evidence type="ECO:0000313" key="10">
    <source>
        <dbReference type="EMBL" id="KIQ67476.1"/>
    </source>
</evidence>
<evidence type="ECO:0000256" key="6">
    <source>
        <dbReference type="ARBA" id="ARBA00022777"/>
    </source>
</evidence>
<accession>A0A0D0P7B0</accession>
<dbReference type="eggNOG" id="COG3920">
    <property type="taxonomic scope" value="Bacteria"/>
</dbReference>
<dbReference type="EC" id="2.7.13.3" evidence="2"/>
<evidence type="ECO:0000256" key="8">
    <source>
        <dbReference type="SAM" id="Phobius"/>
    </source>
</evidence>
<feature type="domain" description="Signal transduction histidine kinase subgroup 2 dimerisation and phosphoacceptor" evidence="9">
    <location>
        <begin position="379"/>
        <end position="452"/>
    </location>
</feature>
<dbReference type="InterPro" id="IPR011495">
    <property type="entry name" value="Sig_transdc_His_kin_sub2_dim/P"/>
</dbReference>
<keyword evidence="5" id="KW-0547">Nucleotide-binding</keyword>
<evidence type="ECO:0000256" key="3">
    <source>
        <dbReference type="ARBA" id="ARBA00022553"/>
    </source>
</evidence>
<evidence type="ECO:0000259" key="9">
    <source>
        <dbReference type="Pfam" id="PF07568"/>
    </source>
</evidence>
<dbReference type="Gene3D" id="3.30.450.20">
    <property type="entry name" value="PAS domain"/>
    <property type="match status" value="2"/>
</dbReference>
<keyword evidence="4" id="KW-0808">Transferase</keyword>
<evidence type="ECO:0000313" key="11">
    <source>
        <dbReference type="Proteomes" id="UP000035100"/>
    </source>
</evidence>
<keyword evidence="7" id="KW-0067">ATP-binding</keyword>
<protein>
    <recommendedName>
        <fullName evidence="2">histidine kinase</fullName>
        <ecNumber evidence="2">2.7.13.3</ecNumber>
    </recommendedName>
</protein>
<sequence length="586" mass="63151">MTTAPGRPLRRFFDKLGVQLSLSVAVALLPLGVIALLQTLAVIREAQGRSQAALMGVTLRAASREVRLLSEAQGVAAGLAATVSDILDDPEACSAAMRRVADPNPEFAFIGYIPNDGMIECSTAEGPVDATGSVGYGQFRNSDQPMFYINPRGAVSGVSIVGVTNPVRDDAGTRIGWISISVPQATLAARDPLTNLDLPVERSVTLVTFDGEGRFLTSSVPTDIAQEMLPSDRSLQLLAGAEPLSFTGIAVDGEERVYSVVPIVNGRLYAMGSWPRGLAELDLSSSLSPLLLPVAMWLCGLFVAWFAANRLILRHIGGLRRSMGLFAGGGRIVGDLRTETAPREIREVSDAFVRMTDTILRDEAELEDMIHQKEVLLREVHHRVKNNLQLIASIMNLQMRTARSPEAKRLIRGLQERVMSLATVHKELYQTSGLTTIHAEELLSEIVQQIVRLSTAPGRPIDLQTDFAPLRLLPDQAVPLSLFVTEALTNAMKYAGLGLEATPSLRVSLCRDEEDGPARLEISNSLPAPGADTADLDGGTGLGARLLSAFAVQVGGTYETVKTDDAYRVTLMFRPAAVPDLDPEEE</sequence>
<dbReference type="AlphaFoldDB" id="A0A0D0P7B0"/>
<keyword evidence="6 10" id="KW-0418">Kinase</keyword>
<dbReference type="Proteomes" id="UP000035100">
    <property type="component" value="Unassembled WGS sequence"/>
</dbReference>
<dbReference type="STRING" id="1123501.Wenmar_03899"/>
<comment type="caution">
    <text evidence="10">The sequence shown here is derived from an EMBL/GenBank/DDBJ whole genome shotgun (WGS) entry which is preliminary data.</text>
</comment>